<evidence type="ECO:0000256" key="4">
    <source>
        <dbReference type="ARBA" id="ARBA00022989"/>
    </source>
</evidence>
<evidence type="ECO:0000256" key="2">
    <source>
        <dbReference type="ARBA" id="ARBA00007362"/>
    </source>
</evidence>
<keyword evidence="4 6" id="KW-1133">Transmembrane helix</keyword>
<evidence type="ECO:0000256" key="5">
    <source>
        <dbReference type="ARBA" id="ARBA00023136"/>
    </source>
</evidence>
<dbReference type="Gene3D" id="1.10.3730.20">
    <property type="match status" value="1"/>
</dbReference>
<dbReference type="PANTHER" id="PTHR32322:SF2">
    <property type="entry name" value="EAMA DOMAIN-CONTAINING PROTEIN"/>
    <property type="match status" value="1"/>
</dbReference>
<evidence type="ECO:0000256" key="6">
    <source>
        <dbReference type="SAM" id="Phobius"/>
    </source>
</evidence>
<evidence type="ECO:0000259" key="7">
    <source>
        <dbReference type="Pfam" id="PF00892"/>
    </source>
</evidence>
<feature type="transmembrane region" description="Helical" evidence="6">
    <location>
        <begin position="269"/>
        <end position="286"/>
    </location>
</feature>
<dbReference type="InterPro" id="IPR037185">
    <property type="entry name" value="EmrE-like"/>
</dbReference>
<proteinExistence type="inferred from homology"/>
<comment type="similarity">
    <text evidence="2">Belongs to the EamA transporter family.</text>
</comment>
<keyword evidence="3 6" id="KW-0812">Transmembrane</keyword>
<feature type="transmembrane region" description="Helical" evidence="6">
    <location>
        <begin position="151"/>
        <end position="170"/>
    </location>
</feature>
<dbReference type="Pfam" id="PF00892">
    <property type="entry name" value="EamA"/>
    <property type="match status" value="2"/>
</dbReference>
<evidence type="ECO:0000256" key="3">
    <source>
        <dbReference type="ARBA" id="ARBA00022692"/>
    </source>
</evidence>
<dbReference type="GO" id="GO:0016020">
    <property type="term" value="C:membrane"/>
    <property type="evidence" value="ECO:0007669"/>
    <property type="project" value="UniProtKB-SubCell"/>
</dbReference>
<feature type="transmembrane region" description="Helical" evidence="6">
    <location>
        <begin position="66"/>
        <end position="83"/>
    </location>
</feature>
<feature type="transmembrane region" description="Helical" evidence="6">
    <location>
        <begin position="35"/>
        <end position="54"/>
    </location>
</feature>
<gene>
    <name evidence="8" type="ORF">H8692_00845</name>
</gene>
<name>A0A926E6P6_9FIRM</name>
<dbReference type="PANTHER" id="PTHR32322">
    <property type="entry name" value="INNER MEMBRANE TRANSPORTER"/>
    <property type="match status" value="1"/>
</dbReference>
<comment type="caution">
    <text evidence="8">The sequence shown here is derived from an EMBL/GenBank/DDBJ whole genome shotgun (WGS) entry which is preliminary data.</text>
</comment>
<keyword evidence="5 6" id="KW-0472">Membrane</keyword>
<feature type="transmembrane region" description="Helical" evidence="6">
    <location>
        <begin position="245"/>
        <end position="263"/>
    </location>
</feature>
<protein>
    <submittedName>
        <fullName evidence="8">DMT family transporter</fullName>
    </submittedName>
</protein>
<dbReference type="RefSeq" id="WP_187524764.1">
    <property type="nucleotide sequence ID" value="NZ_JACRTA010000001.1"/>
</dbReference>
<evidence type="ECO:0000256" key="1">
    <source>
        <dbReference type="ARBA" id="ARBA00004141"/>
    </source>
</evidence>
<dbReference type="InterPro" id="IPR000620">
    <property type="entry name" value="EamA_dom"/>
</dbReference>
<reference evidence="8" key="1">
    <citation type="submission" date="2020-08" db="EMBL/GenBank/DDBJ databases">
        <title>Genome public.</title>
        <authorList>
            <person name="Liu C."/>
            <person name="Sun Q."/>
        </authorList>
    </citation>
    <scope>NUCLEOTIDE SEQUENCE</scope>
    <source>
        <strain evidence="8">NSJ-24</strain>
    </source>
</reference>
<accession>A0A926E6P6</accession>
<dbReference type="AlphaFoldDB" id="A0A926E6P6"/>
<evidence type="ECO:0000313" key="8">
    <source>
        <dbReference type="EMBL" id="MBC8567310.1"/>
    </source>
</evidence>
<sequence length="307" mass="33932">MKEKSSAFLLMCLLVCLWGLDYVVAKEALTVLEPMNLLFLKYCIGALLVLAIKLKQDRKTIVRVKDIPFFIICSLTGEILYYFCEYTAMDYLPVSLITIILSFVPAVSMIVERIVFKRKFTVKMLLGIIICIAGVAIIIGADFRTLFQGRMIGYLLAFGAVISWNIYNFITSSLSKNYSSPSMAFNQLLCTILIIGPYAIHTMPPIDSFSKGVIGGIIYLGLVNAGLGFTIVVRGLKVLGPTISAMFSNFLPVTATFFGWLFLGESIGIMQFIGGIIVVASSCIVIKEKGKMEEQLDDREAEPDDVD</sequence>
<dbReference type="SUPFAM" id="SSF103481">
    <property type="entry name" value="Multidrug resistance efflux transporter EmrE"/>
    <property type="match status" value="2"/>
</dbReference>
<feature type="transmembrane region" description="Helical" evidence="6">
    <location>
        <begin position="182"/>
        <end position="200"/>
    </location>
</feature>
<evidence type="ECO:0000313" key="9">
    <source>
        <dbReference type="Proteomes" id="UP000610862"/>
    </source>
</evidence>
<dbReference type="InterPro" id="IPR050638">
    <property type="entry name" value="AA-Vitamin_Transporters"/>
</dbReference>
<feature type="transmembrane region" description="Helical" evidence="6">
    <location>
        <begin position="212"/>
        <end position="233"/>
    </location>
</feature>
<dbReference type="Proteomes" id="UP000610862">
    <property type="component" value="Unassembled WGS sequence"/>
</dbReference>
<organism evidence="8 9">
    <name type="scientific">Lentihominibacter hominis</name>
    <dbReference type="NCBI Taxonomy" id="2763645"/>
    <lineage>
        <taxon>Bacteria</taxon>
        <taxon>Bacillati</taxon>
        <taxon>Bacillota</taxon>
        <taxon>Clostridia</taxon>
        <taxon>Peptostreptococcales</taxon>
        <taxon>Anaerovoracaceae</taxon>
        <taxon>Lentihominibacter</taxon>
    </lineage>
</organism>
<dbReference type="EMBL" id="JACRTA010000001">
    <property type="protein sequence ID" value="MBC8567310.1"/>
    <property type="molecule type" value="Genomic_DNA"/>
</dbReference>
<comment type="subcellular location">
    <subcellularLocation>
        <location evidence="1">Membrane</location>
        <topology evidence="1">Multi-pass membrane protein</topology>
    </subcellularLocation>
</comment>
<feature type="transmembrane region" description="Helical" evidence="6">
    <location>
        <begin position="120"/>
        <end position="139"/>
    </location>
</feature>
<feature type="domain" description="EamA" evidence="7">
    <location>
        <begin position="151"/>
        <end position="285"/>
    </location>
</feature>
<feature type="domain" description="EamA" evidence="7">
    <location>
        <begin position="7"/>
        <end position="139"/>
    </location>
</feature>
<keyword evidence="9" id="KW-1185">Reference proteome</keyword>
<feature type="transmembrane region" description="Helical" evidence="6">
    <location>
        <begin position="89"/>
        <end position="108"/>
    </location>
</feature>